<name>A0A2A4MN85_9GAMM</name>
<evidence type="ECO:0000313" key="2">
    <source>
        <dbReference type="Proteomes" id="UP000218172"/>
    </source>
</evidence>
<gene>
    <name evidence="1" type="ORF">COC19_04825</name>
</gene>
<dbReference type="AlphaFoldDB" id="A0A2A4MN85"/>
<dbReference type="EMBL" id="NVQR01000068">
    <property type="protein sequence ID" value="PCH61383.1"/>
    <property type="molecule type" value="Genomic_DNA"/>
</dbReference>
<dbReference type="Proteomes" id="UP000218172">
    <property type="component" value="Unassembled WGS sequence"/>
</dbReference>
<accession>A0A2A4MN85</accession>
<comment type="caution">
    <text evidence="1">The sequence shown here is derived from an EMBL/GenBank/DDBJ whole genome shotgun (WGS) entry which is preliminary data.</text>
</comment>
<evidence type="ECO:0000313" key="1">
    <source>
        <dbReference type="EMBL" id="PCH61383.1"/>
    </source>
</evidence>
<sequence>MNFKPVVLIYNPDHAVVDDCGQLLGATDKYTTINTYNETNAIEALSQYNRGFGMLTNKLACIVTGWNSYKTRRDQLLFQIRAQEARSPLRKPTPVIIITEDHLQELKEIALDPTDGNVAAYLHVDDFKTSIVECLDKIIFQGKAQELNAIAFAQVQREEA</sequence>
<protein>
    <submittedName>
        <fullName evidence="1">Uncharacterized protein</fullName>
    </submittedName>
</protein>
<reference evidence="2" key="1">
    <citation type="submission" date="2017-08" db="EMBL/GenBank/DDBJ databases">
        <title>A dynamic microbial community with high functional redundancy inhabits the cold, oxic subseafloor aquifer.</title>
        <authorList>
            <person name="Tully B.J."/>
            <person name="Wheat C.G."/>
            <person name="Glazer B.T."/>
            <person name="Huber J.A."/>
        </authorList>
    </citation>
    <scope>NUCLEOTIDE SEQUENCE [LARGE SCALE GENOMIC DNA]</scope>
</reference>
<proteinExistence type="predicted"/>
<organism evidence="1 2">
    <name type="scientific">SAR86 cluster bacterium</name>
    <dbReference type="NCBI Taxonomy" id="2030880"/>
    <lineage>
        <taxon>Bacteria</taxon>
        <taxon>Pseudomonadati</taxon>
        <taxon>Pseudomonadota</taxon>
        <taxon>Gammaproteobacteria</taxon>
        <taxon>SAR86 cluster</taxon>
    </lineage>
</organism>